<reference evidence="1" key="1">
    <citation type="journal article" date="2023" name="Mol. Ecol. Resour.">
        <title>Chromosome-level genome assembly of a triploid poplar Populus alba 'Berolinensis'.</title>
        <authorList>
            <person name="Chen S."/>
            <person name="Yu Y."/>
            <person name="Wang X."/>
            <person name="Wang S."/>
            <person name="Zhang T."/>
            <person name="Zhou Y."/>
            <person name="He R."/>
            <person name="Meng N."/>
            <person name="Wang Y."/>
            <person name="Liu W."/>
            <person name="Liu Z."/>
            <person name="Liu J."/>
            <person name="Guo Q."/>
            <person name="Huang H."/>
            <person name="Sederoff R.R."/>
            <person name="Wang G."/>
            <person name="Qu G."/>
            <person name="Chen S."/>
        </authorList>
    </citation>
    <scope>NUCLEOTIDE SEQUENCE</scope>
    <source>
        <strain evidence="1">SC-2020</strain>
    </source>
</reference>
<proteinExistence type="predicted"/>
<evidence type="ECO:0000313" key="2">
    <source>
        <dbReference type="Proteomes" id="UP001164929"/>
    </source>
</evidence>
<keyword evidence="2" id="KW-1185">Reference proteome</keyword>
<sequence length="67" mass="7526">MTSLNENRREINLDDLENKCEIDGAGLTEKHGWRGDCCKILKIFMGIEAIPQDHVVLNGTAKNRSNV</sequence>
<gene>
    <name evidence="1" type="ORF">NC653_016758</name>
</gene>
<dbReference type="Proteomes" id="UP001164929">
    <property type="component" value="Chromosome 6"/>
</dbReference>
<organism evidence="1 2">
    <name type="scientific">Populus alba x Populus x berolinensis</name>
    <dbReference type="NCBI Taxonomy" id="444605"/>
    <lineage>
        <taxon>Eukaryota</taxon>
        <taxon>Viridiplantae</taxon>
        <taxon>Streptophyta</taxon>
        <taxon>Embryophyta</taxon>
        <taxon>Tracheophyta</taxon>
        <taxon>Spermatophyta</taxon>
        <taxon>Magnoliopsida</taxon>
        <taxon>eudicotyledons</taxon>
        <taxon>Gunneridae</taxon>
        <taxon>Pentapetalae</taxon>
        <taxon>rosids</taxon>
        <taxon>fabids</taxon>
        <taxon>Malpighiales</taxon>
        <taxon>Salicaceae</taxon>
        <taxon>Saliceae</taxon>
        <taxon>Populus</taxon>
    </lineage>
</organism>
<accession>A0AAD6QNK7</accession>
<protein>
    <submittedName>
        <fullName evidence="1">Uncharacterized protein</fullName>
    </submittedName>
</protein>
<dbReference type="EMBL" id="JAQIZT010000006">
    <property type="protein sequence ID" value="KAJ6993716.1"/>
    <property type="molecule type" value="Genomic_DNA"/>
</dbReference>
<name>A0AAD6QNK7_9ROSI</name>
<dbReference type="AlphaFoldDB" id="A0AAD6QNK7"/>
<evidence type="ECO:0000313" key="1">
    <source>
        <dbReference type="EMBL" id="KAJ6993716.1"/>
    </source>
</evidence>
<comment type="caution">
    <text evidence="1">The sequence shown here is derived from an EMBL/GenBank/DDBJ whole genome shotgun (WGS) entry which is preliminary data.</text>
</comment>